<name>A7NNL0_ROSCS</name>
<dbReference type="OrthoDB" id="9804196at2"/>
<accession>A7NNL0</accession>
<dbReference type="Pfam" id="PF13692">
    <property type="entry name" value="Glyco_trans_1_4"/>
    <property type="match status" value="1"/>
</dbReference>
<dbReference type="RefSeq" id="WP_012121575.1">
    <property type="nucleotide sequence ID" value="NC_009767.1"/>
</dbReference>
<proteinExistence type="predicted"/>
<reference evidence="2 3" key="1">
    <citation type="submission" date="2007-08" db="EMBL/GenBank/DDBJ databases">
        <title>Complete sequence of Roseiflexus castenholzii DSM 13941.</title>
        <authorList>
            <consortium name="US DOE Joint Genome Institute"/>
            <person name="Copeland A."/>
            <person name="Lucas S."/>
            <person name="Lapidus A."/>
            <person name="Barry K."/>
            <person name="Glavina del Rio T."/>
            <person name="Dalin E."/>
            <person name="Tice H."/>
            <person name="Pitluck S."/>
            <person name="Thompson L.S."/>
            <person name="Brettin T."/>
            <person name="Bruce D."/>
            <person name="Detter J.C."/>
            <person name="Han C."/>
            <person name="Tapia R."/>
            <person name="Schmutz J."/>
            <person name="Larimer F."/>
            <person name="Land M."/>
            <person name="Hauser L."/>
            <person name="Kyrpides N."/>
            <person name="Mikhailova N."/>
            <person name="Bryant D.A."/>
            <person name="Hanada S."/>
            <person name="Tsukatani Y."/>
            <person name="Richardson P."/>
        </authorList>
    </citation>
    <scope>NUCLEOTIDE SEQUENCE [LARGE SCALE GENOMIC DNA]</scope>
    <source>
        <strain evidence="3">DSM 13941 / HLO8</strain>
    </source>
</reference>
<dbReference type="CAZy" id="GT4">
    <property type="family name" value="Glycosyltransferase Family 4"/>
</dbReference>
<dbReference type="HOGENOM" id="CLU_009583_2_5_0"/>
<dbReference type="CDD" id="cd03801">
    <property type="entry name" value="GT4_PimA-like"/>
    <property type="match status" value="1"/>
</dbReference>
<dbReference type="eggNOG" id="COG0297">
    <property type="taxonomic scope" value="Bacteria"/>
</dbReference>
<feature type="domain" description="Glycosyltransferase subfamily 4-like N-terminal" evidence="1">
    <location>
        <begin position="16"/>
        <end position="185"/>
    </location>
</feature>
<evidence type="ECO:0000313" key="3">
    <source>
        <dbReference type="Proteomes" id="UP000000263"/>
    </source>
</evidence>
<keyword evidence="3" id="KW-1185">Reference proteome</keyword>
<keyword evidence="2" id="KW-0808">Transferase</keyword>
<dbReference type="Gene3D" id="3.40.50.2000">
    <property type="entry name" value="Glycogen Phosphorylase B"/>
    <property type="match status" value="2"/>
</dbReference>
<dbReference type="Pfam" id="PF13439">
    <property type="entry name" value="Glyco_transf_4"/>
    <property type="match status" value="1"/>
</dbReference>
<evidence type="ECO:0000313" key="2">
    <source>
        <dbReference type="EMBL" id="ABU59151.1"/>
    </source>
</evidence>
<dbReference type="InterPro" id="IPR028098">
    <property type="entry name" value="Glyco_trans_4-like_N"/>
</dbReference>
<protein>
    <submittedName>
        <fullName evidence="2">Glycosyl transferase group 1</fullName>
    </submittedName>
</protein>
<dbReference type="GO" id="GO:0016758">
    <property type="term" value="F:hexosyltransferase activity"/>
    <property type="evidence" value="ECO:0007669"/>
    <property type="project" value="TreeGrafter"/>
</dbReference>
<dbReference type="EMBL" id="CP000804">
    <property type="protein sequence ID" value="ABU59151.1"/>
    <property type="molecule type" value="Genomic_DNA"/>
</dbReference>
<sequence length="390" mass="42311">MPIGVAMILHDFYPSIGGAQTHTLALSRALRARGIDAIAVTRPYPGTLAYEEVQGIPTYRVGMHGGRVLAGVSYLAAGLALLIRERNRYQILHCHQMISPMTLALMARALPEKRLVINPHGRGPRGDVAKLTRLRPLTGKLRVAAALRWGDAFVAISRDIHDELCAMGVQEERIWDIANGVDVERFAPASLDERTELRRRLGLPDGRLVVFVGRLTVAKALDVLLNAWAQRDTTLADARLIIVGDGELRNDLMRQARDLGVEQSVMFAGATNDTAAYLRACDAFVLSSRTEGMPVALLEAMACGLPCVATCVGGSMEIIEDGVNGCLVMPEDAGALARAVAQALATPEWGVHARRHIQERYAIDTVAQRYVALYERLVNGRSAGAVRTPA</sequence>
<organism evidence="2 3">
    <name type="scientific">Roseiflexus castenholzii (strain DSM 13941 / HLO8)</name>
    <dbReference type="NCBI Taxonomy" id="383372"/>
    <lineage>
        <taxon>Bacteria</taxon>
        <taxon>Bacillati</taxon>
        <taxon>Chloroflexota</taxon>
        <taxon>Chloroflexia</taxon>
        <taxon>Chloroflexales</taxon>
        <taxon>Roseiflexineae</taxon>
        <taxon>Roseiflexaceae</taxon>
        <taxon>Roseiflexus</taxon>
    </lineage>
</organism>
<dbReference type="Proteomes" id="UP000000263">
    <property type="component" value="Chromosome"/>
</dbReference>
<dbReference type="STRING" id="383372.Rcas_3097"/>
<dbReference type="KEGG" id="rca:Rcas_3097"/>
<dbReference type="InterPro" id="IPR050194">
    <property type="entry name" value="Glycosyltransferase_grp1"/>
</dbReference>
<dbReference type="PANTHER" id="PTHR45947:SF3">
    <property type="entry name" value="SULFOQUINOVOSYL TRANSFERASE SQD2"/>
    <property type="match status" value="1"/>
</dbReference>
<gene>
    <name evidence="2" type="ordered locus">Rcas_3097</name>
</gene>
<evidence type="ECO:0000259" key="1">
    <source>
        <dbReference type="Pfam" id="PF13439"/>
    </source>
</evidence>
<dbReference type="AlphaFoldDB" id="A7NNL0"/>
<dbReference type="SUPFAM" id="SSF53756">
    <property type="entry name" value="UDP-Glycosyltransferase/glycogen phosphorylase"/>
    <property type="match status" value="1"/>
</dbReference>
<dbReference type="PANTHER" id="PTHR45947">
    <property type="entry name" value="SULFOQUINOVOSYL TRANSFERASE SQD2"/>
    <property type="match status" value="1"/>
</dbReference>